<keyword evidence="2" id="KW-1185">Reference proteome</keyword>
<gene>
    <name evidence="1" type="ORF">PGH26_13530</name>
</gene>
<protein>
    <recommendedName>
        <fullName evidence="3">Transposase</fullName>
    </recommendedName>
</protein>
<dbReference type="Proteomes" id="UP001303532">
    <property type="component" value="Chromosome"/>
</dbReference>
<name>A0ABZ0KV97_9BACL</name>
<evidence type="ECO:0000313" key="1">
    <source>
        <dbReference type="EMBL" id="WOV83885.1"/>
    </source>
</evidence>
<dbReference type="EMBL" id="CP116341">
    <property type="protein sequence ID" value="WOV83885.1"/>
    <property type="molecule type" value="Genomic_DNA"/>
</dbReference>
<evidence type="ECO:0008006" key="3">
    <source>
        <dbReference type="Google" id="ProtNLM"/>
    </source>
</evidence>
<sequence>MNYVIAFNVSMGKSTMVIYDHSQRCLYEGELKPTANGYSWLKENSKFIKGQACQLSEIVFEATGIFWHRKITKYERMPVRQYGSRIDVQCGQNRVHEAYDLFFYQPVRA</sequence>
<proteinExistence type="predicted"/>
<evidence type="ECO:0000313" key="2">
    <source>
        <dbReference type="Proteomes" id="UP001303532"/>
    </source>
</evidence>
<dbReference type="RefSeq" id="WP_323691575.1">
    <property type="nucleotide sequence ID" value="NZ_CP116341.1"/>
</dbReference>
<accession>A0ABZ0KV97</accession>
<organism evidence="1 2">
    <name type="scientific">Sporosarcina jeotgali</name>
    <dbReference type="NCBI Taxonomy" id="3020056"/>
    <lineage>
        <taxon>Bacteria</taxon>
        <taxon>Bacillati</taxon>
        <taxon>Bacillota</taxon>
        <taxon>Bacilli</taxon>
        <taxon>Bacillales</taxon>
        <taxon>Caryophanaceae</taxon>
        <taxon>Sporosarcina</taxon>
    </lineage>
</organism>
<reference evidence="1 2" key="1">
    <citation type="submission" date="2023-01" db="EMBL/GenBank/DDBJ databases">
        <title>Sporosarcina sp. nov., isolated from Korean tranditional fermented seafood 'Jeotgal'.</title>
        <authorList>
            <person name="Yang A.-I."/>
        </authorList>
    </citation>
    <scope>NUCLEOTIDE SEQUENCE [LARGE SCALE GENOMIC DNA]</scope>
    <source>
        <strain evidence="1 2">B2O-1</strain>
    </source>
</reference>